<gene>
    <name evidence="2" type="ORF">SAMN05444394_0441</name>
</gene>
<dbReference type="PANTHER" id="PTHR38011:SF11">
    <property type="entry name" value="2,5-DIAMINO-6-RIBOSYLAMINO-4(3H)-PYRIMIDINONE 5'-PHOSPHATE REDUCTASE"/>
    <property type="match status" value="1"/>
</dbReference>
<dbReference type="SUPFAM" id="SSF53597">
    <property type="entry name" value="Dihydrofolate reductase-like"/>
    <property type="match status" value="1"/>
</dbReference>
<reference evidence="3" key="1">
    <citation type="submission" date="2016-11" db="EMBL/GenBank/DDBJ databases">
        <authorList>
            <person name="Varghese N."/>
            <person name="Submissions S."/>
        </authorList>
    </citation>
    <scope>NUCLEOTIDE SEQUENCE [LARGE SCALE GENOMIC DNA]</scope>
    <source>
        <strain evidence="3">DSM 15292</strain>
    </source>
</reference>
<dbReference type="InterPro" id="IPR002734">
    <property type="entry name" value="RibDG_C"/>
</dbReference>
<dbReference type="Proteomes" id="UP000185221">
    <property type="component" value="Unassembled WGS sequence"/>
</dbReference>
<evidence type="ECO:0000313" key="2">
    <source>
        <dbReference type="EMBL" id="SIN66908.1"/>
    </source>
</evidence>
<dbReference type="STRING" id="226505.SAMN05444394_0441"/>
<dbReference type="AlphaFoldDB" id="A0A1N6D7Y6"/>
<sequence length="180" mass="20212">MKNSVFIATSLDGFIAGKNDELDWLSTFPDIDHIDTGFNDFTSQVDALLMGKNTFQIVAGFEGEWFYKKPVFVWSNSTSELPLKFHGKAFLVKGTLEEVLSQIHGQGYKNLYIDGGKTIQSFLKKDLIDEMIITTIPVLLGGGIPLFGDLPKQLVFTCKKTTLFLDKVVQNHFVRLREAT</sequence>
<evidence type="ECO:0000259" key="1">
    <source>
        <dbReference type="Pfam" id="PF01872"/>
    </source>
</evidence>
<organism evidence="2 3">
    <name type="scientific">Algoriphagus halophilus</name>
    <dbReference type="NCBI Taxonomy" id="226505"/>
    <lineage>
        <taxon>Bacteria</taxon>
        <taxon>Pseudomonadati</taxon>
        <taxon>Bacteroidota</taxon>
        <taxon>Cytophagia</taxon>
        <taxon>Cytophagales</taxon>
        <taxon>Cyclobacteriaceae</taxon>
        <taxon>Algoriphagus</taxon>
    </lineage>
</organism>
<dbReference type="GO" id="GO:0009231">
    <property type="term" value="P:riboflavin biosynthetic process"/>
    <property type="evidence" value="ECO:0007669"/>
    <property type="project" value="InterPro"/>
</dbReference>
<dbReference type="EMBL" id="FSRC01000001">
    <property type="protein sequence ID" value="SIN66908.1"/>
    <property type="molecule type" value="Genomic_DNA"/>
</dbReference>
<protein>
    <submittedName>
        <fullName evidence="2">Dihydrofolate reductase</fullName>
    </submittedName>
</protein>
<dbReference type="PANTHER" id="PTHR38011">
    <property type="entry name" value="DIHYDROFOLATE REDUCTASE FAMILY PROTEIN (AFU_ORTHOLOGUE AFUA_8G06820)"/>
    <property type="match status" value="1"/>
</dbReference>
<dbReference type="Pfam" id="PF01872">
    <property type="entry name" value="RibD_C"/>
    <property type="match status" value="1"/>
</dbReference>
<accession>A0A1N6D7Y6</accession>
<name>A0A1N6D7Y6_9BACT</name>
<dbReference type="GO" id="GO:0008703">
    <property type="term" value="F:5-amino-6-(5-phosphoribosylamino)uracil reductase activity"/>
    <property type="evidence" value="ECO:0007669"/>
    <property type="project" value="InterPro"/>
</dbReference>
<dbReference type="RefSeq" id="WP_074223192.1">
    <property type="nucleotide sequence ID" value="NZ_FSRC01000001.1"/>
</dbReference>
<evidence type="ECO:0000313" key="3">
    <source>
        <dbReference type="Proteomes" id="UP000185221"/>
    </source>
</evidence>
<proteinExistence type="predicted"/>
<dbReference type="InterPro" id="IPR050765">
    <property type="entry name" value="Riboflavin_Biosynth_HTPR"/>
</dbReference>
<dbReference type="OrthoDB" id="195113at2"/>
<dbReference type="InterPro" id="IPR024072">
    <property type="entry name" value="DHFR-like_dom_sf"/>
</dbReference>
<feature type="domain" description="Bacterial bifunctional deaminase-reductase C-terminal" evidence="1">
    <location>
        <begin position="5"/>
        <end position="166"/>
    </location>
</feature>
<dbReference type="Gene3D" id="3.40.430.10">
    <property type="entry name" value="Dihydrofolate Reductase, subunit A"/>
    <property type="match status" value="1"/>
</dbReference>
<keyword evidence="3" id="KW-1185">Reference proteome</keyword>